<keyword evidence="6" id="KW-0223">Dioxygenase</keyword>
<evidence type="ECO:0000256" key="2">
    <source>
        <dbReference type="ARBA" id="ARBA00004123"/>
    </source>
</evidence>
<evidence type="ECO:0000256" key="1">
    <source>
        <dbReference type="ARBA" id="ARBA00001961"/>
    </source>
</evidence>
<dbReference type="STRING" id="5286.A0A0K3CA50"/>
<feature type="compositionally biased region" description="Acidic residues" evidence="13">
    <location>
        <begin position="682"/>
        <end position="692"/>
    </location>
</feature>
<evidence type="ECO:0000256" key="11">
    <source>
        <dbReference type="ARBA" id="ARBA00051966"/>
    </source>
</evidence>
<comment type="subcellular location">
    <subcellularLocation>
        <location evidence="2">Nucleus</location>
    </subcellularLocation>
</comment>
<proteinExistence type="inferred from homology"/>
<dbReference type="GO" id="GO:0005506">
    <property type="term" value="F:iron ion binding"/>
    <property type="evidence" value="ECO:0007669"/>
    <property type="project" value="InterPro"/>
</dbReference>
<feature type="domain" description="Fe2OG dioxygenase" evidence="15">
    <location>
        <begin position="881"/>
        <end position="1003"/>
    </location>
</feature>
<evidence type="ECO:0000256" key="7">
    <source>
        <dbReference type="ARBA" id="ARBA00023002"/>
    </source>
</evidence>
<dbReference type="InterPro" id="IPR005123">
    <property type="entry name" value="Oxoglu/Fe-dep_dioxygenase_dom"/>
</dbReference>
<keyword evidence="17" id="KW-1185">Reference proteome</keyword>
<dbReference type="CDD" id="cd09917">
    <property type="entry name" value="F-box_SF"/>
    <property type="match status" value="1"/>
</dbReference>
<comment type="similarity">
    <text evidence="3">Belongs to the TPA1 family.</text>
</comment>
<feature type="compositionally biased region" description="Basic residues" evidence="13">
    <location>
        <begin position="63"/>
        <end position="76"/>
    </location>
</feature>
<dbReference type="GO" id="GO:0031418">
    <property type="term" value="F:L-ascorbic acid binding"/>
    <property type="evidence" value="ECO:0007669"/>
    <property type="project" value="UniProtKB-KW"/>
</dbReference>
<evidence type="ECO:0000313" key="16">
    <source>
        <dbReference type="EMBL" id="CTR05743.1"/>
    </source>
</evidence>
<feature type="region of interest" description="Disordered" evidence="13">
    <location>
        <begin position="671"/>
        <end position="719"/>
    </location>
</feature>
<feature type="compositionally biased region" description="Basic and acidic residues" evidence="13">
    <location>
        <begin position="1272"/>
        <end position="1299"/>
    </location>
</feature>
<dbReference type="InterPro" id="IPR039558">
    <property type="entry name" value="TPA1/OFD1_N"/>
</dbReference>
<dbReference type="Pfam" id="PF10637">
    <property type="entry name" value="Ofd1_CTDD"/>
    <property type="match status" value="1"/>
</dbReference>
<keyword evidence="9" id="KW-0539">Nucleus</keyword>
<evidence type="ECO:0000256" key="5">
    <source>
        <dbReference type="ARBA" id="ARBA00022896"/>
    </source>
</evidence>
<feature type="region of interest" description="Disordered" evidence="13">
    <location>
        <begin position="1"/>
        <end position="22"/>
    </location>
</feature>
<dbReference type="PROSITE" id="PS50181">
    <property type="entry name" value="FBOX"/>
    <property type="match status" value="1"/>
</dbReference>
<dbReference type="EMBL" id="CWKI01000003">
    <property type="protein sequence ID" value="CTR05743.1"/>
    <property type="molecule type" value="Genomic_DNA"/>
</dbReference>
<gene>
    <name evidence="16" type="primary">FGENESH: predicted gene_3.55</name>
    <name evidence="16" type="ORF">BN2166_0016040</name>
</gene>
<dbReference type="PROSITE" id="PS51471">
    <property type="entry name" value="FE2OG_OXY"/>
    <property type="match status" value="1"/>
</dbReference>
<dbReference type="SUPFAM" id="SSF81383">
    <property type="entry name" value="F-box domain"/>
    <property type="match status" value="1"/>
</dbReference>
<dbReference type="InterPro" id="IPR051842">
    <property type="entry name" value="uS12_prolyl_hydroxylase"/>
</dbReference>
<dbReference type="SMART" id="SM00256">
    <property type="entry name" value="FBOX"/>
    <property type="match status" value="1"/>
</dbReference>
<dbReference type="Pfam" id="PF00646">
    <property type="entry name" value="F-box"/>
    <property type="match status" value="1"/>
</dbReference>
<dbReference type="PANTHER" id="PTHR12117">
    <property type="entry name" value="HISTONE ACETYLTRANSFERASE COMPLEX"/>
    <property type="match status" value="1"/>
</dbReference>
<dbReference type="InterPro" id="IPR043044">
    <property type="entry name" value="TPA1/Ofd1_C"/>
</dbReference>
<evidence type="ECO:0000256" key="6">
    <source>
        <dbReference type="ARBA" id="ARBA00022964"/>
    </source>
</evidence>
<sequence>MAGGRVATRTSYKEADSDDDWLASDEEGATKVFEDLPLVKGAKGKAGGAQASKRVGDTYGAGPRKKAKKSKGKGKAKAKEDEDESLFSLDLLFRLPNDLFLEICGYLDGRDLLEFSRTCKTMRKTLFSPNSGYIWANSRRRDDIPLPAGMTELELAALLYSNGCQICGNTTFYFRRQIKLRFRSCAKCRKKYVIHASSCGRAWPNLHYSALFCVAGDDGDRDPPETPVVMNNDEFLIAEVQQVNSELLELKEIDELASFAAETSGRRTSGTKRSPMKLPNLVDAYCAEKKAEVKAKQQVCPLVPFIPPANPDVERLQESAALLQAFKAKQKRDSEEAERLTLARDEVAKTYAEELKSKYGWTTSEADWYTRHSWWLPKMKNAPPQKAPSASEQGTLKSPTTAACDLDEFVTAWTVYRDYVQTQVEREAKSEERSATWRRHYKALSPFYQDYRRTTTRDPAFLPSPIAFAGNVRKTWLGPDDPSFDADLWSARLPEIVRKLDIYERELRVTAIRAILNATSSIPFADLSTDPADYPDAKYDDDFFQKPTSLFVGRAGGLFGPFYAVAYPDCLRMFRDQPYKCPESILLDSINERQVLFLRMILDAADIDESMATIRDLDTMGARFKWTNAPSVRKQARLYSWDDLLFYLNRRGPSLKRLKAGDLPEIEFVRVAAGDDEKRDSEEDGSGDDDNPDSNSNADADADDSDSEAPLDLTEEDLNVEKVTSRRSTRFIDEHSLALFHTLSDRAMSSPTAAEPAAKRQKLAEQPLPFHSTLLARDNVDRLRTAHAASAPYKHAVVDQLFDEGFLKRARKEITEQLSFRLKETDIYKINQTGDLSNLSGLPASELAVLPTLLELRDALYSKEFRSFVQEVTGCGPLSGIKTDMSCAEYSEGCYLLNHDDVIGTRRISFILYLVLDEPAWQPEWGGALELYPVLEADEQNPDRPNVPVSKPSVVIPPAFNQFVFFEVQPGHSFHSVEEVVVEGDKKKGGVGARVSLSGWFHKPIEGEEGYEGSDGFKPKSSLQQLYATTLSAATPYPELLSLPLPTIPSSAELAYLKPLVNSAYLTPKVVSHLRTQFCESSHLVLADFLAPALASEIETLICARDAEMEKGRRRVEVGGSITNKVPPHTVGESEADGWTVVGPPHLQRYLSLSPTSTTSTDRLSTLLRQVHDLFTSPAFAALLASLTSLLPTAYTTAVRRFRPGLDYTLARGESASDESASAKLDVGLGLMPKLEKEEERERWESGEVGGWDIWLANEEGGDEATYGGGGAKKDENGDGEVGEKQEEQPSEEQTKEAGAEEEEEDDGPLLALEPEWNRLHLVLRDPGVLAFV</sequence>
<feature type="region of interest" description="Disordered" evidence="13">
    <location>
        <begin position="1261"/>
        <end position="1317"/>
    </location>
</feature>
<evidence type="ECO:0000259" key="15">
    <source>
        <dbReference type="PROSITE" id="PS51471"/>
    </source>
</evidence>
<evidence type="ECO:0000256" key="4">
    <source>
        <dbReference type="ARBA" id="ARBA00022723"/>
    </source>
</evidence>
<evidence type="ECO:0000256" key="12">
    <source>
        <dbReference type="ARBA" id="ARBA00081607"/>
    </source>
</evidence>
<feature type="region of interest" description="Disordered" evidence="13">
    <location>
        <begin position="42"/>
        <end position="79"/>
    </location>
</feature>
<dbReference type="InterPro" id="IPR036047">
    <property type="entry name" value="F-box-like_dom_sf"/>
</dbReference>
<evidence type="ECO:0000256" key="3">
    <source>
        <dbReference type="ARBA" id="ARBA00007443"/>
    </source>
</evidence>
<keyword evidence="4" id="KW-0479">Metal-binding</keyword>
<evidence type="ECO:0000313" key="17">
    <source>
        <dbReference type="Proteomes" id="UP000199069"/>
    </source>
</evidence>
<feature type="non-terminal residue" evidence="16">
    <location>
        <position position="1333"/>
    </location>
</feature>
<organism evidence="16 17">
    <name type="scientific">Rhodotorula toruloides</name>
    <name type="common">Yeast</name>
    <name type="synonym">Rhodosporidium toruloides</name>
    <dbReference type="NCBI Taxonomy" id="5286"/>
    <lineage>
        <taxon>Eukaryota</taxon>
        <taxon>Fungi</taxon>
        <taxon>Dikarya</taxon>
        <taxon>Basidiomycota</taxon>
        <taxon>Pucciniomycotina</taxon>
        <taxon>Microbotryomycetes</taxon>
        <taxon>Sporidiobolales</taxon>
        <taxon>Sporidiobolaceae</taxon>
        <taxon>Rhodotorula</taxon>
    </lineage>
</organism>
<evidence type="ECO:0000256" key="13">
    <source>
        <dbReference type="SAM" id="MobiDB-lite"/>
    </source>
</evidence>
<evidence type="ECO:0000256" key="8">
    <source>
        <dbReference type="ARBA" id="ARBA00023004"/>
    </source>
</evidence>
<dbReference type="GO" id="GO:0005737">
    <property type="term" value="C:cytoplasm"/>
    <property type="evidence" value="ECO:0007669"/>
    <property type="project" value="TreeGrafter"/>
</dbReference>
<accession>A0A0K3CA50</accession>
<comment type="cofactor">
    <cofactor evidence="1">
        <name>L-ascorbate</name>
        <dbReference type="ChEBI" id="CHEBI:38290"/>
    </cofactor>
</comment>
<evidence type="ECO:0000259" key="14">
    <source>
        <dbReference type="PROSITE" id="PS50181"/>
    </source>
</evidence>
<comment type="catalytic activity">
    <reaction evidence="11">
        <text>[ribosomal protein uS12]-(3S)-3-hydroxy-L-proline + 2-oxoglutarate + O2 = [ribosomal protein uS12]-(3S)-3,4-dihydroxy-L-proline + succinate + CO2</text>
        <dbReference type="Rhea" id="RHEA:54160"/>
        <dbReference type="Rhea" id="RHEA-COMP:13817"/>
        <dbReference type="Rhea" id="RHEA-COMP:13818"/>
        <dbReference type="ChEBI" id="CHEBI:15379"/>
        <dbReference type="ChEBI" id="CHEBI:16526"/>
        <dbReference type="ChEBI" id="CHEBI:16810"/>
        <dbReference type="ChEBI" id="CHEBI:30031"/>
        <dbReference type="ChEBI" id="CHEBI:85428"/>
        <dbReference type="ChEBI" id="CHEBI:138052"/>
    </reaction>
</comment>
<dbReference type="InterPro" id="IPR001810">
    <property type="entry name" value="F-box_dom"/>
</dbReference>
<dbReference type="GO" id="GO:0005634">
    <property type="term" value="C:nucleus"/>
    <property type="evidence" value="ECO:0007669"/>
    <property type="project" value="UniProtKB-SubCell"/>
</dbReference>
<keyword evidence="8" id="KW-0408">Iron</keyword>
<evidence type="ECO:0000256" key="10">
    <source>
        <dbReference type="ARBA" id="ARBA00047444"/>
    </source>
</evidence>
<feature type="domain" description="F-box" evidence="14">
    <location>
        <begin position="89"/>
        <end position="138"/>
    </location>
</feature>
<keyword evidence="7" id="KW-0560">Oxidoreductase</keyword>
<dbReference type="GO" id="GO:0010604">
    <property type="term" value="P:positive regulation of macromolecule metabolic process"/>
    <property type="evidence" value="ECO:0007669"/>
    <property type="project" value="UniProtKB-ARBA"/>
</dbReference>
<dbReference type="SMART" id="SM00702">
    <property type="entry name" value="P4Hc"/>
    <property type="match status" value="1"/>
</dbReference>
<keyword evidence="5" id="KW-0847">Vitamin C</keyword>
<reference evidence="16 17" key="1">
    <citation type="submission" date="2015-07" db="EMBL/GenBank/DDBJ databases">
        <authorList>
            <person name="Cajimat M.N.B."/>
            <person name="Milazzo M.L."/>
            <person name="Fulhorst C.F."/>
        </authorList>
    </citation>
    <scope>NUCLEOTIDE SEQUENCE [LARGE SCALE GENOMIC DNA]</scope>
    <source>
        <strain evidence="16">Single colony</strain>
    </source>
</reference>
<evidence type="ECO:0000256" key="9">
    <source>
        <dbReference type="ARBA" id="ARBA00023242"/>
    </source>
</evidence>
<dbReference type="Gene3D" id="2.60.120.620">
    <property type="entry name" value="q2cbj1_9rhob like domain"/>
    <property type="match status" value="1"/>
</dbReference>
<dbReference type="Gene3D" id="3.60.130.20">
    <property type="entry name" value="Oxoglutarate/iron-dependent oxygenase, C-terminal degradation domain"/>
    <property type="match status" value="1"/>
</dbReference>
<dbReference type="InterPro" id="IPR006620">
    <property type="entry name" value="Pro_4_hyd_alph"/>
</dbReference>
<dbReference type="GO" id="GO:0031543">
    <property type="term" value="F:peptidyl-proline dioxygenase activity"/>
    <property type="evidence" value="ECO:0007669"/>
    <property type="project" value="UniProtKB-ARBA"/>
</dbReference>
<dbReference type="InterPro" id="IPR019601">
    <property type="entry name" value="Oxoglutarate/Fe-dep_Oase_C"/>
</dbReference>
<dbReference type="Gene3D" id="1.20.1280.50">
    <property type="match status" value="1"/>
</dbReference>
<dbReference type="Pfam" id="PF13661">
    <property type="entry name" value="2OG-FeII_Oxy_4"/>
    <property type="match status" value="1"/>
</dbReference>
<dbReference type="Proteomes" id="UP000199069">
    <property type="component" value="Unassembled WGS sequence"/>
</dbReference>
<protein>
    <recommendedName>
        <fullName evidence="12">uS12 prolyl 3,4-dihydroxylase</fullName>
    </recommendedName>
</protein>
<dbReference type="GO" id="GO:0009896">
    <property type="term" value="P:positive regulation of catabolic process"/>
    <property type="evidence" value="ECO:0007669"/>
    <property type="project" value="UniProtKB-ARBA"/>
</dbReference>
<dbReference type="GO" id="GO:0006449">
    <property type="term" value="P:regulation of translational termination"/>
    <property type="evidence" value="ECO:0007669"/>
    <property type="project" value="TreeGrafter"/>
</dbReference>
<name>A0A0K3CA50_RHOTO</name>
<dbReference type="PANTHER" id="PTHR12117:SF0">
    <property type="entry name" value="PROLYL 3-HYDROXYLASE OGFOD1"/>
    <property type="match status" value="1"/>
</dbReference>
<dbReference type="FunFam" id="2.60.120.620:FF:000014">
    <property type="entry name" value="Prolyl 3,4-dihydroxylase TPA1"/>
    <property type="match status" value="1"/>
</dbReference>
<comment type="catalytic activity">
    <reaction evidence="10">
        <text>[ribosomal protein uS12]-L-proline + 2-oxoglutarate + O2 = [ribosomal protein uS12]-(3S)-3-hydroxy-L-proline + succinate + CO2</text>
        <dbReference type="Rhea" id="RHEA:54156"/>
        <dbReference type="Rhea" id="RHEA-COMP:13816"/>
        <dbReference type="Rhea" id="RHEA-COMP:13818"/>
        <dbReference type="ChEBI" id="CHEBI:15379"/>
        <dbReference type="ChEBI" id="CHEBI:16526"/>
        <dbReference type="ChEBI" id="CHEBI:16810"/>
        <dbReference type="ChEBI" id="CHEBI:30031"/>
        <dbReference type="ChEBI" id="CHEBI:50342"/>
        <dbReference type="ChEBI" id="CHEBI:85428"/>
    </reaction>
</comment>
<feature type="compositionally biased region" description="Acidic residues" evidence="13">
    <location>
        <begin position="700"/>
        <end position="718"/>
    </location>
</feature>